<evidence type="ECO:0000313" key="1">
    <source>
        <dbReference type="EMBL" id="KGQ19923.1"/>
    </source>
</evidence>
<name>A0A0A2WJC7_9GAMM</name>
<keyword evidence="2" id="KW-1185">Reference proteome</keyword>
<gene>
    <name evidence="1" type="ORF">LF41_2430</name>
</gene>
<evidence type="ECO:0000313" key="2">
    <source>
        <dbReference type="Proteomes" id="UP000030518"/>
    </source>
</evidence>
<accession>A0A0A2WJC7</accession>
<dbReference type="AlphaFoldDB" id="A0A0A2WJC7"/>
<dbReference type="EMBL" id="JRKJ01000005">
    <property type="protein sequence ID" value="KGQ19923.1"/>
    <property type="molecule type" value="Genomic_DNA"/>
</dbReference>
<dbReference type="RefSeq" id="WP_152599900.1">
    <property type="nucleotide sequence ID" value="NZ_JRKJ01000005.1"/>
</dbReference>
<sequence>MPDLKAIRGNKPKAMAQARILECPCGSRRIREERVGVAVDAGGKTVHRGTLVRVCGECGKVLQ</sequence>
<dbReference type="STRING" id="1300345.LF41_2430"/>
<comment type="caution">
    <text evidence="1">The sequence shown here is derived from an EMBL/GenBank/DDBJ whole genome shotgun (WGS) entry which is preliminary data.</text>
</comment>
<reference evidence="1 2" key="1">
    <citation type="submission" date="2014-09" db="EMBL/GenBank/DDBJ databases">
        <title>Genome sequences of Lysobacter dokdonensis DS-58.</title>
        <authorList>
            <person name="Kim J.F."/>
            <person name="Kwak M.-J."/>
        </authorList>
    </citation>
    <scope>NUCLEOTIDE SEQUENCE [LARGE SCALE GENOMIC DNA]</scope>
    <source>
        <strain evidence="1 2">DS-58</strain>
    </source>
</reference>
<organism evidence="1 2">
    <name type="scientific">Lysobacter dokdonensis DS-58</name>
    <dbReference type="NCBI Taxonomy" id="1300345"/>
    <lineage>
        <taxon>Bacteria</taxon>
        <taxon>Pseudomonadati</taxon>
        <taxon>Pseudomonadota</taxon>
        <taxon>Gammaproteobacteria</taxon>
        <taxon>Lysobacterales</taxon>
        <taxon>Lysobacteraceae</taxon>
        <taxon>Noviluteimonas</taxon>
    </lineage>
</organism>
<dbReference type="Proteomes" id="UP000030518">
    <property type="component" value="Unassembled WGS sequence"/>
</dbReference>
<proteinExistence type="predicted"/>
<protein>
    <submittedName>
        <fullName evidence="1">Uncharacterized protein</fullName>
    </submittedName>
</protein>
<dbReference type="PATRIC" id="fig|1300345.3.peg.999"/>